<comment type="caution">
    <text evidence="6">The sequence shown here is derived from an EMBL/GenBank/DDBJ whole genome shotgun (WGS) entry which is preliminary data.</text>
</comment>
<dbReference type="InterPro" id="IPR002495">
    <property type="entry name" value="Glyco_trans_8"/>
</dbReference>
<dbReference type="InterPro" id="IPR029044">
    <property type="entry name" value="Nucleotide-diphossugar_trans"/>
</dbReference>
<comment type="subcellular location">
    <subcellularLocation>
        <location evidence="5">Golgi apparatus membrane</location>
        <topology evidence="5">Single-pass type II membrane protein</topology>
    </subcellularLocation>
</comment>
<evidence type="ECO:0000256" key="1">
    <source>
        <dbReference type="ARBA" id="ARBA00004877"/>
    </source>
</evidence>
<keyword evidence="5" id="KW-0333">Golgi apparatus</keyword>
<dbReference type="GO" id="GO:0000139">
    <property type="term" value="C:Golgi membrane"/>
    <property type="evidence" value="ECO:0007669"/>
    <property type="project" value="UniProtKB-SubCell"/>
</dbReference>
<evidence type="ECO:0000256" key="3">
    <source>
        <dbReference type="ARBA" id="ARBA00022676"/>
    </source>
</evidence>
<keyword evidence="5" id="KW-0961">Cell wall biogenesis/degradation</keyword>
<protein>
    <recommendedName>
        <fullName evidence="5">Hexosyltransferase</fullName>
        <ecNumber evidence="5">2.4.1.-</ecNumber>
    </recommendedName>
</protein>
<keyword evidence="3 5" id="KW-0328">Glycosyltransferase</keyword>
<dbReference type="SUPFAM" id="SSF53448">
    <property type="entry name" value="Nucleotide-diphospho-sugar transferases"/>
    <property type="match status" value="1"/>
</dbReference>
<name>A0AAN9KMW0_CANGL</name>
<gene>
    <name evidence="6" type="ORF">VNO77_29847</name>
</gene>
<dbReference type="Pfam" id="PF01501">
    <property type="entry name" value="Glyco_transf_8"/>
    <property type="match status" value="1"/>
</dbReference>
<dbReference type="PANTHER" id="PTHR32116">
    <property type="entry name" value="GALACTURONOSYLTRANSFERASE 4-RELATED"/>
    <property type="match status" value="1"/>
</dbReference>
<keyword evidence="7" id="KW-1185">Reference proteome</keyword>
<keyword evidence="4" id="KW-0808">Transferase</keyword>
<dbReference type="Proteomes" id="UP001367508">
    <property type="component" value="Unassembled WGS sequence"/>
</dbReference>
<dbReference type="InterPro" id="IPR029993">
    <property type="entry name" value="GAUT"/>
</dbReference>
<evidence type="ECO:0000313" key="7">
    <source>
        <dbReference type="Proteomes" id="UP001367508"/>
    </source>
</evidence>
<reference evidence="6 7" key="1">
    <citation type="submission" date="2024-01" db="EMBL/GenBank/DDBJ databases">
        <title>The genomes of 5 underutilized Papilionoideae crops provide insights into root nodulation and disease resistanc.</title>
        <authorList>
            <person name="Jiang F."/>
        </authorList>
    </citation>
    <scope>NUCLEOTIDE SEQUENCE [LARGE SCALE GENOMIC DNA]</scope>
    <source>
        <strain evidence="6">LVBAO_FW01</strain>
        <tissue evidence="6">Leaves</tissue>
    </source>
</reference>
<dbReference type="GO" id="GO:0071555">
    <property type="term" value="P:cell wall organization"/>
    <property type="evidence" value="ECO:0007669"/>
    <property type="project" value="UniProtKB-KW"/>
</dbReference>
<dbReference type="EC" id="2.4.1.-" evidence="5"/>
<dbReference type="Gene3D" id="3.90.550.10">
    <property type="entry name" value="Spore Coat Polysaccharide Biosynthesis Protein SpsA, Chain A"/>
    <property type="match status" value="1"/>
</dbReference>
<evidence type="ECO:0000256" key="2">
    <source>
        <dbReference type="ARBA" id="ARBA00006351"/>
    </source>
</evidence>
<organism evidence="6 7">
    <name type="scientific">Canavalia gladiata</name>
    <name type="common">Sword bean</name>
    <name type="synonym">Dolichos gladiatus</name>
    <dbReference type="NCBI Taxonomy" id="3824"/>
    <lineage>
        <taxon>Eukaryota</taxon>
        <taxon>Viridiplantae</taxon>
        <taxon>Streptophyta</taxon>
        <taxon>Embryophyta</taxon>
        <taxon>Tracheophyta</taxon>
        <taxon>Spermatophyta</taxon>
        <taxon>Magnoliopsida</taxon>
        <taxon>eudicotyledons</taxon>
        <taxon>Gunneridae</taxon>
        <taxon>Pentapetalae</taxon>
        <taxon>rosids</taxon>
        <taxon>fabids</taxon>
        <taxon>Fabales</taxon>
        <taxon>Fabaceae</taxon>
        <taxon>Papilionoideae</taxon>
        <taxon>50 kb inversion clade</taxon>
        <taxon>NPAAA clade</taxon>
        <taxon>indigoferoid/millettioid clade</taxon>
        <taxon>Phaseoleae</taxon>
        <taxon>Canavalia</taxon>
    </lineage>
</organism>
<evidence type="ECO:0000256" key="4">
    <source>
        <dbReference type="ARBA" id="ARBA00022679"/>
    </source>
</evidence>
<evidence type="ECO:0000313" key="6">
    <source>
        <dbReference type="EMBL" id="KAK7320412.1"/>
    </source>
</evidence>
<proteinExistence type="inferred from homology"/>
<dbReference type="GO" id="GO:0047262">
    <property type="term" value="F:polygalacturonate 4-alpha-galacturonosyltransferase activity"/>
    <property type="evidence" value="ECO:0007669"/>
    <property type="project" value="InterPro"/>
</dbReference>
<accession>A0AAN9KMW0</accession>
<comment type="pathway">
    <text evidence="1 5">Glycan metabolism; pectin biosynthesis.</text>
</comment>
<dbReference type="EMBL" id="JAYMYQ010000007">
    <property type="protein sequence ID" value="KAK7320412.1"/>
    <property type="molecule type" value="Genomic_DNA"/>
</dbReference>
<dbReference type="AlphaFoldDB" id="A0AAN9KMW0"/>
<sequence length="573" mass="64377">MAKASLQIPPTTTHLCNIIISRDFDLLPIRSEEGREREANGIQKMKFNVSAKEIKRVETLSKYAGKGSAKTAAAADAVVGRRISHRTVLVLGVVLLLAFVRMSVLVLESAAVCSTLDCVGSSFFGGGDANLKLREELMRALEEANDGNANGGGAESFNELAKMLVSEQDLKAFAFKTKAMLSRMEREVQSARKQESVNWHLASHGVPKSLHCFCLKLAEEYAVNAMARSRLPPPEYVSRLVDPTFHHIVLLTDNVLAASVVVTSTIENSANPERLVFHVVTDKKTYTPMHTWFAVNSINSAVVEVRGLHHYDWPKELNAGVKEMLETIHLIWKHYFNNYKEKDLDYNEEHNRYLEALGPSSLCLLNHLRIYIPELFPDLSKVVLLDDDVVVQHDISSLWELDLNGKVGGSVFKPWCGGNCCPGSKYVDFLNFSHPIISSNFDGGKCAWVYGMNIFDLEAWRRSNITETYHQWLKLNVKSGLTFWNPGVLPPALIAFEGQVHPIDSSWLVTDLGYRHRSDEISNNIEKLEAAAVLHFNGPAKPWLEIGLPEARSLWNRYVNFSDKFIRKCRIIE</sequence>
<dbReference type="PANTHER" id="PTHR32116:SF30">
    <property type="entry name" value="GALACTURONOSYLTRANSFERASE 15-RELATED"/>
    <property type="match status" value="1"/>
</dbReference>
<evidence type="ECO:0000256" key="5">
    <source>
        <dbReference type="RuleBase" id="RU362027"/>
    </source>
</evidence>
<comment type="similarity">
    <text evidence="2 5">Belongs to the glycosyltransferase 8 family.</text>
</comment>